<protein>
    <recommendedName>
        <fullName evidence="8">LuxR family transcriptional regulator</fullName>
    </recommendedName>
</protein>
<dbReference type="SUPFAM" id="SSF46894">
    <property type="entry name" value="C-terminal effector domain of the bipartite response regulators"/>
    <property type="match status" value="1"/>
</dbReference>
<evidence type="ECO:0000256" key="1">
    <source>
        <dbReference type="ARBA" id="ARBA00022553"/>
    </source>
</evidence>
<feature type="domain" description="HTH luxR-type" evidence="4">
    <location>
        <begin position="134"/>
        <end position="199"/>
    </location>
</feature>
<evidence type="ECO:0000256" key="3">
    <source>
        <dbReference type="PROSITE-ProRule" id="PRU00169"/>
    </source>
</evidence>
<evidence type="ECO:0000259" key="4">
    <source>
        <dbReference type="PROSITE" id="PS50043"/>
    </source>
</evidence>
<dbReference type="Pfam" id="PF00196">
    <property type="entry name" value="GerE"/>
    <property type="match status" value="1"/>
</dbReference>
<dbReference type="OrthoDB" id="9796655at2"/>
<dbReference type="InterPro" id="IPR011006">
    <property type="entry name" value="CheY-like_superfamily"/>
</dbReference>
<evidence type="ECO:0000256" key="2">
    <source>
        <dbReference type="ARBA" id="ARBA00023125"/>
    </source>
</evidence>
<dbReference type="GO" id="GO:0000160">
    <property type="term" value="P:phosphorelay signal transduction system"/>
    <property type="evidence" value="ECO:0007669"/>
    <property type="project" value="InterPro"/>
</dbReference>
<evidence type="ECO:0000313" key="6">
    <source>
        <dbReference type="EMBL" id="KGM54011.1"/>
    </source>
</evidence>
<dbReference type="eggNOG" id="COG2197">
    <property type="taxonomic scope" value="Bacteria"/>
</dbReference>
<dbReference type="STRING" id="1385517.N800_06025"/>
<dbReference type="InterPro" id="IPR016032">
    <property type="entry name" value="Sig_transdc_resp-reg_C-effctor"/>
</dbReference>
<dbReference type="Gene3D" id="3.40.50.2300">
    <property type="match status" value="1"/>
</dbReference>
<dbReference type="SMART" id="SM00448">
    <property type="entry name" value="REC"/>
    <property type="match status" value="1"/>
</dbReference>
<keyword evidence="2" id="KW-0238">DNA-binding</keyword>
<dbReference type="RefSeq" id="WP_036138167.1">
    <property type="nucleotide sequence ID" value="NZ_AVPU01000018.1"/>
</dbReference>
<dbReference type="SMART" id="SM00421">
    <property type="entry name" value="HTH_LUXR"/>
    <property type="match status" value="1"/>
</dbReference>
<dbReference type="InterPro" id="IPR001789">
    <property type="entry name" value="Sig_transdc_resp-reg_receiver"/>
</dbReference>
<dbReference type="PROSITE" id="PS50110">
    <property type="entry name" value="RESPONSE_REGULATORY"/>
    <property type="match status" value="1"/>
</dbReference>
<dbReference type="PROSITE" id="PS50043">
    <property type="entry name" value="HTH_LUXR_2"/>
    <property type="match status" value="1"/>
</dbReference>
<evidence type="ECO:0000313" key="7">
    <source>
        <dbReference type="Proteomes" id="UP000029998"/>
    </source>
</evidence>
<name>A0A0A0ESU2_9GAMM</name>
<dbReference type="GO" id="GO:0006355">
    <property type="term" value="P:regulation of DNA-templated transcription"/>
    <property type="evidence" value="ECO:0007669"/>
    <property type="project" value="InterPro"/>
</dbReference>
<organism evidence="6 7">
    <name type="scientific">Lysobacter daejeonensis GH1-9</name>
    <dbReference type="NCBI Taxonomy" id="1385517"/>
    <lineage>
        <taxon>Bacteria</taxon>
        <taxon>Pseudomonadati</taxon>
        <taxon>Pseudomonadota</taxon>
        <taxon>Gammaproteobacteria</taxon>
        <taxon>Lysobacterales</taxon>
        <taxon>Lysobacteraceae</taxon>
        <taxon>Aerolutibacter</taxon>
    </lineage>
</organism>
<dbReference type="PANTHER" id="PTHR43214:SF43">
    <property type="entry name" value="TWO-COMPONENT RESPONSE REGULATOR"/>
    <property type="match status" value="1"/>
</dbReference>
<dbReference type="InterPro" id="IPR000792">
    <property type="entry name" value="Tscrpt_reg_LuxR_C"/>
</dbReference>
<feature type="modified residue" description="4-aspartylphosphate" evidence="3">
    <location>
        <position position="54"/>
    </location>
</feature>
<dbReference type="EMBL" id="AVPU01000018">
    <property type="protein sequence ID" value="KGM54011.1"/>
    <property type="molecule type" value="Genomic_DNA"/>
</dbReference>
<sequence length="203" mass="21771">MIRILLVDDHAIVREGFKRLCEAAPDLQVVAEAGSVDEALAAVRLHALDVALVDISLGQQSGLQLLPGLLAIAPTLKPIVVSMHEDPALVVRAMDNGAHGYITKGAAAQELLSALRRVHAGERVLSSDIAPMRANAEATRLSQRERETLRGLLSQQPPKALAIDLGISVKTLYRHRANLMEKLGARNAADLARIAQERGLLIG</sequence>
<dbReference type="GO" id="GO:0003677">
    <property type="term" value="F:DNA binding"/>
    <property type="evidence" value="ECO:0007669"/>
    <property type="project" value="UniProtKB-KW"/>
</dbReference>
<feature type="domain" description="Response regulatory" evidence="5">
    <location>
        <begin position="3"/>
        <end position="119"/>
    </location>
</feature>
<accession>A0A0A0ESU2</accession>
<dbReference type="PANTHER" id="PTHR43214">
    <property type="entry name" value="TWO-COMPONENT RESPONSE REGULATOR"/>
    <property type="match status" value="1"/>
</dbReference>
<dbReference type="SUPFAM" id="SSF52172">
    <property type="entry name" value="CheY-like"/>
    <property type="match status" value="1"/>
</dbReference>
<dbReference type="AlphaFoldDB" id="A0A0A0ESU2"/>
<dbReference type="CDD" id="cd06170">
    <property type="entry name" value="LuxR_C_like"/>
    <property type="match status" value="1"/>
</dbReference>
<proteinExistence type="predicted"/>
<comment type="caution">
    <text evidence="6">The sequence shown here is derived from an EMBL/GenBank/DDBJ whole genome shotgun (WGS) entry which is preliminary data.</text>
</comment>
<evidence type="ECO:0000259" key="5">
    <source>
        <dbReference type="PROSITE" id="PS50110"/>
    </source>
</evidence>
<gene>
    <name evidence="6" type="ORF">N800_06025</name>
</gene>
<reference evidence="6 7" key="1">
    <citation type="submission" date="2013-08" db="EMBL/GenBank/DDBJ databases">
        <title>Genome sequencing of Lysobacter.</title>
        <authorList>
            <person name="Zhang S."/>
            <person name="Wang G."/>
        </authorList>
    </citation>
    <scope>NUCLEOTIDE SEQUENCE [LARGE SCALE GENOMIC DNA]</scope>
    <source>
        <strain evidence="6 7">GH1-9</strain>
    </source>
</reference>
<dbReference type="Proteomes" id="UP000029998">
    <property type="component" value="Unassembled WGS sequence"/>
</dbReference>
<keyword evidence="1 3" id="KW-0597">Phosphoprotein</keyword>
<keyword evidence="7" id="KW-1185">Reference proteome</keyword>
<dbReference type="CDD" id="cd17535">
    <property type="entry name" value="REC_NarL-like"/>
    <property type="match status" value="1"/>
</dbReference>
<dbReference type="InterPro" id="IPR058245">
    <property type="entry name" value="NreC/VraR/RcsB-like_REC"/>
</dbReference>
<evidence type="ECO:0008006" key="8">
    <source>
        <dbReference type="Google" id="ProtNLM"/>
    </source>
</evidence>
<dbReference type="InterPro" id="IPR039420">
    <property type="entry name" value="WalR-like"/>
</dbReference>
<dbReference type="Pfam" id="PF00072">
    <property type="entry name" value="Response_reg"/>
    <property type="match status" value="1"/>
</dbReference>